<dbReference type="PANTHER" id="PTHR11662:SF336">
    <property type="entry name" value="LP19554P"/>
    <property type="match status" value="1"/>
</dbReference>
<evidence type="ECO:0000313" key="7">
    <source>
        <dbReference type="EMBL" id="CAD7440058.1"/>
    </source>
</evidence>
<accession>A0A7R9ES76</accession>
<keyword evidence="4 6" id="KW-0472">Membrane</keyword>
<evidence type="ECO:0000256" key="3">
    <source>
        <dbReference type="ARBA" id="ARBA00022989"/>
    </source>
</evidence>
<evidence type="ECO:0000256" key="6">
    <source>
        <dbReference type="SAM" id="Phobius"/>
    </source>
</evidence>
<proteinExistence type="predicted"/>
<feature type="region of interest" description="Disordered" evidence="5">
    <location>
        <begin position="317"/>
        <end position="354"/>
    </location>
</feature>
<feature type="transmembrane region" description="Helical" evidence="6">
    <location>
        <begin position="398"/>
        <end position="419"/>
    </location>
</feature>
<feature type="transmembrane region" description="Helical" evidence="6">
    <location>
        <begin position="276"/>
        <end position="298"/>
    </location>
</feature>
<gene>
    <name evidence="7" type="ORF">TBIB3V08_LOCUS2587</name>
</gene>
<dbReference type="InterPro" id="IPR050382">
    <property type="entry name" value="MFS_Na/Anion_cotransporter"/>
</dbReference>
<organism evidence="7">
    <name type="scientific">Timema bartmani</name>
    <dbReference type="NCBI Taxonomy" id="61472"/>
    <lineage>
        <taxon>Eukaryota</taxon>
        <taxon>Metazoa</taxon>
        <taxon>Ecdysozoa</taxon>
        <taxon>Arthropoda</taxon>
        <taxon>Hexapoda</taxon>
        <taxon>Insecta</taxon>
        <taxon>Pterygota</taxon>
        <taxon>Neoptera</taxon>
        <taxon>Polyneoptera</taxon>
        <taxon>Phasmatodea</taxon>
        <taxon>Timematodea</taxon>
        <taxon>Timematoidea</taxon>
        <taxon>Timematidae</taxon>
        <taxon>Timema</taxon>
    </lineage>
</organism>
<sequence length="453" mass="50717">MEDEESTSEEDVEPKRWHDFIPARVNVAIMSFLACWINYMLRVNMTLAIVAMVPFKESAQSDPICGPRPTKSQYNTSREPPDNGPRYDWSNDIQYSILGSYFWGNVLTAFPGGLLSDMFGGTRVILYTTLLTGVATCFLPLFAQLHWGLVLASRFLIGFFGKRKFPAKQAFTSSWFWVLIISHTGSLAGLIFLQSLAPKYMNDVLGYNIREVSGMFHVTPYLARLLLGLVFSLVADWLLAKGKMTTWGIRRWFTIPSHLIPGLLLVSIGFTGCNPAFSVALMTLGLGMNGASVVTNLINQHDLAPNFAEREIVREKERHTNKERTKQRARERGMQTSVKIAPDNSPDNPKNNFRVKRIPDVIPGTLYGIMNTFGTLAGGLTPIMVNVITAKKSGLVEWRYVMCIIGFAYLLSGLQFMFLGTAKKQYWNNLEDQQLAGERSTGGPLDDTKPTEN</sequence>
<name>A0A7R9ES76_9NEOP</name>
<dbReference type="Pfam" id="PF07690">
    <property type="entry name" value="MFS_1"/>
    <property type="match status" value="1"/>
</dbReference>
<feature type="transmembrane region" description="Helical" evidence="6">
    <location>
        <begin position="175"/>
        <end position="197"/>
    </location>
</feature>
<feature type="compositionally biased region" description="Basic and acidic residues" evidence="5">
    <location>
        <begin position="317"/>
        <end position="333"/>
    </location>
</feature>
<keyword evidence="2 6" id="KW-0812">Transmembrane</keyword>
<dbReference type="InterPro" id="IPR027378">
    <property type="entry name" value="Nucleotide_channel_N"/>
</dbReference>
<feature type="region of interest" description="Disordered" evidence="5">
    <location>
        <begin position="59"/>
        <end position="87"/>
    </location>
</feature>
<dbReference type="GO" id="GO:0016020">
    <property type="term" value="C:membrane"/>
    <property type="evidence" value="ECO:0007669"/>
    <property type="project" value="UniProtKB-SubCell"/>
</dbReference>
<feature type="transmembrane region" description="Helical" evidence="6">
    <location>
        <begin position="221"/>
        <end position="240"/>
    </location>
</feature>
<dbReference type="EMBL" id="OD564865">
    <property type="protein sequence ID" value="CAD7440058.1"/>
    <property type="molecule type" value="Genomic_DNA"/>
</dbReference>
<protein>
    <submittedName>
        <fullName evidence="7">Uncharacterized protein</fullName>
    </submittedName>
</protein>
<dbReference type="Gene3D" id="1.20.120.540">
    <property type="entry name" value="Voltage-gated potassium channels"/>
    <property type="match status" value="1"/>
</dbReference>
<feature type="transmembrane region" description="Helical" evidence="6">
    <location>
        <begin position="124"/>
        <end position="141"/>
    </location>
</feature>
<dbReference type="GO" id="GO:0022857">
    <property type="term" value="F:transmembrane transporter activity"/>
    <property type="evidence" value="ECO:0007669"/>
    <property type="project" value="InterPro"/>
</dbReference>
<comment type="subcellular location">
    <subcellularLocation>
        <location evidence="1">Membrane</location>
        <topology evidence="1">Multi-pass membrane protein</topology>
    </subcellularLocation>
</comment>
<feature type="transmembrane region" description="Helical" evidence="6">
    <location>
        <begin position="364"/>
        <end position="386"/>
    </location>
</feature>
<dbReference type="InterPro" id="IPR036259">
    <property type="entry name" value="MFS_trans_sf"/>
</dbReference>
<evidence type="ECO:0000256" key="1">
    <source>
        <dbReference type="ARBA" id="ARBA00004141"/>
    </source>
</evidence>
<evidence type="ECO:0000256" key="2">
    <source>
        <dbReference type="ARBA" id="ARBA00022692"/>
    </source>
</evidence>
<dbReference type="InterPro" id="IPR011701">
    <property type="entry name" value="MFS"/>
</dbReference>
<dbReference type="SUPFAM" id="SSF103473">
    <property type="entry name" value="MFS general substrate transporter"/>
    <property type="match status" value="2"/>
</dbReference>
<dbReference type="AlphaFoldDB" id="A0A7R9ES76"/>
<evidence type="ECO:0000256" key="5">
    <source>
        <dbReference type="SAM" id="MobiDB-lite"/>
    </source>
</evidence>
<feature type="transmembrane region" description="Helical" evidence="6">
    <location>
        <begin position="252"/>
        <end position="270"/>
    </location>
</feature>
<feature type="transmembrane region" description="Helical" evidence="6">
    <location>
        <begin position="20"/>
        <end position="39"/>
    </location>
</feature>
<dbReference type="PANTHER" id="PTHR11662">
    <property type="entry name" value="SOLUTE CARRIER FAMILY 17"/>
    <property type="match status" value="1"/>
</dbReference>
<keyword evidence="3 6" id="KW-1133">Transmembrane helix</keyword>
<dbReference type="GO" id="GO:0006820">
    <property type="term" value="P:monoatomic anion transport"/>
    <property type="evidence" value="ECO:0007669"/>
    <property type="project" value="TreeGrafter"/>
</dbReference>
<evidence type="ECO:0000256" key="4">
    <source>
        <dbReference type="ARBA" id="ARBA00023136"/>
    </source>
</evidence>
<reference evidence="7" key="1">
    <citation type="submission" date="2020-11" db="EMBL/GenBank/DDBJ databases">
        <authorList>
            <person name="Tran Van P."/>
        </authorList>
    </citation>
    <scope>NUCLEOTIDE SEQUENCE</scope>
</reference>